<proteinExistence type="predicted"/>
<dbReference type="STRING" id="1276221.SDIMI_v3c04710"/>
<dbReference type="Proteomes" id="UP000014983">
    <property type="component" value="Chromosome"/>
</dbReference>
<name>S5MJP7_9MOLU</name>
<dbReference type="EMBL" id="CP005076">
    <property type="protein sequence ID" value="AGR42175.1"/>
    <property type="molecule type" value="Genomic_DNA"/>
</dbReference>
<protein>
    <submittedName>
        <fullName evidence="1">Uncharacterized protein</fullName>
    </submittedName>
</protein>
<reference evidence="1 2" key="1">
    <citation type="journal article" date="2013" name="Genome Biol. Evol.">
        <title>Comparison of metabolic capacities and inference of gene content evolution in mosquito-associated Spiroplasma diminutum and S. taiwanense.</title>
        <authorList>
            <person name="Lo W.S."/>
            <person name="Ku C."/>
            <person name="Chen L.L."/>
            <person name="Chang T.H."/>
            <person name="Kuo C.H."/>
        </authorList>
    </citation>
    <scope>NUCLEOTIDE SEQUENCE [LARGE SCALE GENOMIC DNA]</scope>
    <source>
        <strain evidence="1">CUAS-1</strain>
    </source>
</reference>
<dbReference type="AlphaFoldDB" id="S5MJP7"/>
<evidence type="ECO:0000313" key="1">
    <source>
        <dbReference type="EMBL" id="AGR42175.1"/>
    </source>
</evidence>
<dbReference type="RefSeq" id="WP_020836407.1">
    <property type="nucleotide sequence ID" value="NC_021833.1"/>
</dbReference>
<dbReference type="InParanoid" id="S5MJP7"/>
<accession>S5MJP7</accession>
<gene>
    <name evidence="1" type="ORF">SDIMI_v3c04710</name>
</gene>
<keyword evidence="2" id="KW-1185">Reference proteome</keyword>
<dbReference type="OrthoDB" id="390387at2"/>
<dbReference type="PATRIC" id="fig|1276221.3.peg.470"/>
<dbReference type="KEGG" id="sdi:SDIMI_v3c04710"/>
<evidence type="ECO:0000313" key="2">
    <source>
        <dbReference type="Proteomes" id="UP000014983"/>
    </source>
</evidence>
<sequence length="188" mass="22169">MYYVFFQNNEYLVIDRNMNILYRFYTFNEAYQISNYLNYQQMMSNFYNNYTNWINITDPLLQLNNNIINSSLALNNVINYIEQKVSSNLKEENLQKNLKEELKSKKCISDNLNNISVEKPAVLKEIKSVKDVNEKPNVSREVEVVKDANEKPKIAKEVEVIKSKVKFNDNNLTLSTTEINNFINNLEK</sequence>
<organism evidence="1 2">
    <name type="scientific">Spiroplasma diminutum CUAS-1</name>
    <dbReference type="NCBI Taxonomy" id="1276221"/>
    <lineage>
        <taxon>Bacteria</taxon>
        <taxon>Bacillati</taxon>
        <taxon>Mycoplasmatota</taxon>
        <taxon>Mollicutes</taxon>
        <taxon>Entomoplasmatales</taxon>
        <taxon>Spiroplasmataceae</taxon>
        <taxon>Spiroplasma</taxon>
    </lineage>
</organism>
<dbReference type="HOGENOM" id="CLU_1440237_0_0_14"/>